<feature type="compositionally biased region" description="Polar residues" evidence="1">
    <location>
        <begin position="122"/>
        <end position="142"/>
    </location>
</feature>
<organism evidence="2 3">
    <name type="scientific">Stenomitos frigidus AS-A4</name>
    <dbReference type="NCBI Taxonomy" id="2933935"/>
    <lineage>
        <taxon>Bacteria</taxon>
        <taxon>Bacillati</taxon>
        <taxon>Cyanobacteriota</taxon>
        <taxon>Cyanophyceae</taxon>
        <taxon>Leptolyngbyales</taxon>
        <taxon>Leptolyngbyaceae</taxon>
        <taxon>Stenomitos</taxon>
    </lineage>
</organism>
<dbReference type="Proteomes" id="UP001476950">
    <property type="component" value="Unassembled WGS sequence"/>
</dbReference>
<evidence type="ECO:0000313" key="2">
    <source>
        <dbReference type="EMBL" id="MEP1061881.1"/>
    </source>
</evidence>
<sequence>MDVALLVSILAPCLPYLLNLGNKAAEKAAEKVGESTWTSAQALWSKLHPQVEGKEAAKEAAEDVAANPEDADSLAALRKQLAKLLDSDPALAAAIAPLLEEAKAVVGGVQIQQNSEGDRNQVIGQMSGSSKAIGSVDSNVTM</sequence>
<accession>A0ABV0KRN4</accession>
<protein>
    <submittedName>
        <fullName evidence="2">Uncharacterized protein</fullName>
    </submittedName>
</protein>
<proteinExistence type="predicted"/>
<feature type="region of interest" description="Disordered" evidence="1">
    <location>
        <begin position="117"/>
        <end position="142"/>
    </location>
</feature>
<dbReference type="EMBL" id="JAMPLM010000046">
    <property type="protein sequence ID" value="MEP1061881.1"/>
    <property type="molecule type" value="Genomic_DNA"/>
</dbReference>
<dbReference type="RefSeq" id="WP_190455797.1">
    <property type="nucleotide sequence ID" value="NZ_JAMPLM010000046.1"/>
</dbReference>
<gene>
    <name evidence="2" type="ORF">NDI38_26260</name>
</gene>
<name>A0ABV0KRN4_9CYAN</name>
<reference evidence="2 3" key="1">
    <citation type="submission" date="2022-04" db="EMBL/GenBank/DDBJ databases">
        <title>Positive selection, recombination, and allopatry shape intraspecific diversity of widespread and dominant cyanobacteria.</title>
        <authorList>
            <person name="Wei J."/>
            <person name="Shu W."/>
            <person name="Hu C."/>
        </authorList>
    </citation>
    <scope>NUCLEOTIDE SEQUENCE [LARGE SCALE GENOMIC DNA]</scope>
    <source>
        <strain evidence="2 3">AS-A4</strain>
    </source>
</reference>
<evidence type="ECO:0000313" key="3">
    <source>
        <dbReference type="Proteomes" id="UP001476950"/>
    </source>
</evidence>
<comment type="caution">
    <text evidence="2">The sequence shown here is derived from an EMBL/GenBank/DDBJ whole genome shotgun (WGS) entry which is preliminary data.</text>
</comment>
<evidence type="ECO:0000256" key="1">
    <source>
        <dbReference type="SAM" id="MobiDB-lite"/>
    </source>
</evidence>
<keyword evidence="3" id="KW-1185">Reference proteome</keyword>